<accession>A0ABR7YFT9</accession>
<dbReference type="EMBL" id="JACOIJ010000022">
    <property type="protein sequence ID" value="MBD1430181.1"/>
    <property type="molecule type" value="Genomic_DNA"/>
</dbReference>
<feature type="domain" description="BT-3044-like C-terminal" evidence="2">
    <location>
        <begin position="161"/>
        <end position="293"/>
    </location>
</feature>
<dbReference type="Pfam" id="PF14274">
    <property type="entry name" value="BT_3044-like_C"/>
    <property type="match status" value="1"/>
</dbReference>
<protein>
    <submittedName>
        <fullName evidence="3">DUF4361 domain-containing protein</fullName>
    </submittedName>
</protein>
<evidence type="ECO:0000259" key="2">
    <source>
        <dbReference type="Pfam" id="PF14274"/>
    </source>
</evidence>
<dbReference type="Gene3D" id="2.60.40.1740">
    <property type="entry name" value="hypothetical protein (bacova_03559)"/>
    <property type="match status" value="1"/>
</dbReference>
<gene>
    <name evidence="3" type="ORF">H8B04_11495</name>
</gene>
<reference evidence="3 4" key="1">
    <citation type="submission" date="2020-08" db="EMBL/GenBank/DDBJ databases">
        <title>Sphingobacterium sp. DN04309 isolated from aquaculture water.</title>
        <authorList>
            <person name="Zhang M."/>
        </authorList>
    </citation>
    <scope>NUCLEOTIDE SEQUENCE [LARGE SCALE GENOMIC DNA]</scope>
    <source>
        <strain evidence="3 4">DN04309</strain>
    </source>
</reference>
<dbReference type="InterPro" id="IPR013728">
    <property type="entry name" value="BT_3987-like_N"/>
</dbReference>
<dbReference type="Proteomes" id="UP000651271">
    <property type="component" value="Unassembled WGS sequence"/>
</dbReference>
<name>A0ABR7YFT9_9SPHI</name>
<dbReference type="Pfam" id="PF08522">
    <property type="entry name" value="BT_3987-like_N"/>
    <property type="match status" value="1"/>
</dbReference>
<proteinExistence type="predicted"/>
<evidence type="ECO:0000313" key="3">
    <source>
        <dbReference type="EMBL" id="MBD1430181.1"/>
    </source>
</evidence>
<sequence>MKSRLIALFILQYFLISCNDNDVFEQEMYKNVVALISSSYHNNFEEVVPLNDEEVTGYITASVGGSYAPDRDLTVNLIEDNTLFDKYNWSLYDADTKLYAKLLTKASYNIPEAKIVIKAGERTGRALVKLRPDGLSPDSTYFISLKALPEEGVEINPNKSNVLYKVMIYNQYASQAKNSFYSMTGLQDGAITAGSKKLFPISKNSVRVTAGIESFASNEQSIAKTSMILEVGPDNKVTIKPYKNLVVHQIDNDSRYPNKFTIEESYGRKFNVFTLCYDYQIGNITKRMHEELRMEITE</sequence>
<feature type="domain" description="BT-3987-like N-terminal" evidence="1">
    <location>
        <begin position="30"/>
        <end position="147"/>
    </location>
</feature>
<dbReference type="PROSITE" id="PS51257">
    <property type="entry name" value="PROKAR_LIPOPROTEIN"/>
    <property type="match status" value="1"/>
</dbReference>
<comment type="caution">
    <text evidence="3">The sequence shown here is derived from an EMBL/GenBank/DDBJ whole genome shotgun (WGS) entry which is preliminary data.</text>
</comment>
<dbReference type="RefSeq" id="WP_190302442.1">
    <property type="nucleotide sequence ID" value="NZ_JACOIJ010000022.1"/>
</dbReference>
<organism evidence="3 4">
    <name type="scientific">Sphingobacterium litopenaei</name>
    <dbReference type="NCBI Taxonomy" id="2763500"/>
    <lineage>
        <taxon>Bacteria</taxon>
        <taxon>Pseudomonadati</taxon>
        <taxon>Bacteroidota</taxon>
        <taxon>Sphingobacteriia</taxon>
        <taxon>Sphingobacteriales</taxon>
        <taxon>Sphingobacteriaceae</taxon>
        <taxon>Sphingobacterium</taxon>
    </lineage>
</organism>
<keyword evidence="4" id="KW-1185">Reference proteome</keyword>
<dbReference type="InterPro" id="IPR025371">
    <property type="entry name" value="BT_3044-like_C"/>
</dbReference>
<evidence type="ECO:0000259" key="1">
    <source>
        <dbReference type="Pfam" id="PF08522"/>
    </source>
</evidence>
<evidence type="ECO:0000313" key="4">
    <source>
        <dbReference type="Proteomes" id="UP000651271"/>
    </source>
</evidence>